<dbReference type="Proteomes" id="UP000001818">
    <property type="component" value="Chromosome"/>
</dbReference>
<evidence type="ECO:0008006" key="3">
    <source>
        <dbReference type="Google" id="ProtNLM"/>
    </source>
</evidence>
<dbReference type="STRING" id="316057.RPD_1923"/>
<dbReference type="PANTHER" id="PTHR39332:SF7">
    <property type="entry name" value="SRPBCC FAMILY PROTEIN"/>
    <property type="match status" value="1"/>
</dbReference>
<reference evidence="1 2" key="1">
    <citation type="submission" date="2006-03" db="EMBL/GenBank/DDBJ databases">
        <title>Complete sequence of Rhodopseudomonas palustris BisB5.</title>
        <authorList>
            <consortium name="US DOE Joint Genome Institute"/>
            <person name="Copeland A."/>
            <person name="Lucas S."/>
            <person name="Lapidus A."/>
            <person name="Barry K."/>
            <person name="Detter J.C."/>
            <person name="Glavina del Rio T."/>
            <person name="Hammon N."/>
            <person name="Israni S."/>
            <person name="Dalin E."/>
            <person name="Tice H."/>
            <person name="Pitluck S."/>
            <person name="Chain P."/>
            <person name="Malfatti S."/>
            <person name="Shin M."/>
            <person name="Vergez L."/>
            <person name="Schmutz J."/>
            <person name="Larimer F."/>
            <person name="Land M."/>
            <person name="Hauser L."/>
            <person name="Pelletier D.A."/>
            <person name="Kyrpides N."/>
            <person name="Lykidis A."/>
            <person name="Oda Y."/>
            <person name="Harwood C.S."/>
            <person name="Richardson P."/>
        </authorList>
    </citation>
    <scope>NUCLEOTIDE SEQUENCE [LARGE SCALE GENOMIC DNA]</scope>
    <source>
        <strain evidence="1 2">BisB5</strain>
    </source>
</reference>
<gene>
    <name evidence="1" type="ordered locus">RPD_1923</name>
</gene>
<dbReference type="SUPFAM" id="SSF55961">
    <property type="entry name" value="Bet v1-like"/>
    <property type="match status" value="1"/>
</dbReference>
<dbReference type="Pfam" id="PF10604">
    <property type="entry name" value="Polyketide_cyc2"/>
    <property type="match status" value="1"/>
</dbReference>
<accession>Q139T1</accession>
<dbReference type="InterPro" id="IPR023393">
    <property type="entry name" value="START-like_dom_sf"/>
</dbReference>
<name>Q139T1_RHOPS</name>
<evidence type="ECO:0000313" key="2">
    <source>
        <dbReference type="Proteomes" id="UP000001818"/>
    </source>
</evidence>
<dbReference type="InterPro" id="IPR019587">
    <property type="entry name" value="Polyketide_cyclase/dehydratase"/>
</dbReference>
<dbReference type="KEGG" id="rpd:RPD_1923"/>
<dbReference type="CDD" id="cd07821">
    <property type="entry name" value="PYR_PYL_RCAR_like"/>
    <property type="match status" value="1"/>
</dbReference>
<protein>
    <recommendedName>
        <fullName evidence="3">SRPBCC family protein</fullName>
    </recommendedName>
</protein>
<dbReference type="HOGENOM" id="CLU_106645_1_0_5"/>
<proteinExistence type="predicted"/>
<dbReference type="PANTHER" id="PTHR39332">
    <property type="entry name" value="BLL4707 PROTEIN"/>
    <property type="match status" value="1"/>
</dbReference>
<dbReference type="EMBL" id="CP000283">
    <property type="protein sequence ID" value="ABE39158.1"/>
    <property type="molecule type" value="Genomic_DNA"/>
</dbReference>
<sequence length="159" mass="18097">MTKAYYSAVLDHPLATVWSLVRDFNNYPAYIEGVTESVIEDDKRGDEVGAVRRFCYLHNWVRQRLVVHSDDEHSLTYSGLEPLPFPEAEGGDVPAPTDYKGTIQLMPVVDGNRTFIAWWVELETAPADADRWHAQFESWIPDWCGSLTRALARQSANQL</sequence>
<evidence type="ECO:0000313" key="1">
    <source>
        <dbReference type="EMBL" id="ABE39158.1"/>
    </source>
</evidence>
<dbReference type="BioCyc" id="RPAL316057:RPD_RS09650-MONOMER"/>
<dbReference type="Gene3D" id="3.30.530.20">
    <property type="match status" value="1"/>
</dbReference>
<dbReference type="AlphaFoldDB" id="Q139T1"/>
<organism evidence="1 2">
    <name type="scientific">Rhodopseudomonas palustris (strain BisB5)</name>
    <dbReference type="NCBI Taxonomy" id="316057"/>
    <lineage>
        <taxon>Bacteria</taxon>
        <taxon>Pseudomonadati</taxon>
        <taxon>Pseudomonadota</taxon>
        <taxon>Alphaproteobacteria</taxon>
        <taxon>Hyphomicrobiales</taxon>
        <taxon>Nitrobacteraceae</taxon>
        <taxon>Rhodopseudomonas</taxon>
    </lineage>
</organism>
<dbReference type="eggNOG" id="COG3427">
    <property type="taxonomic scope" value="Bacteria"/>
</dbReference>